<accession>A0AAV4A379</accession>
<comment type="caution">
    <text evidence="2">The sequence shown here is derived from an EMBL/GenBank/DDBJ whole genome shotgun (WGS) entry which is preliminary data.</text>
</comment>
<feature type="compositionally biased region" description="Polar residues" evidence="1">
    <location>
        <begin position="152"/>
        <end position="169"/>
    </location>
</feature>
<feature type="compositionally biased region" description="Basic residues" evidence="1">
    <location>
        <begin position="118"/>
        <end position="132"/>
    </location>
</feature>
<feature type="region of interest" description="Disordered" evidence="1">
    <location>
        <begin position="101"/>
        <end position="210"/>
    </location>
</feature>
<keyword evidence="2" id="KW-0675">Receptor</keyword>
<organism evidence="2 3">
    <name type="scientific">Plakobranchus ocellatus</name>
    <dbReference type="NCBI Taxonomy" id="259542"/>
    <lineage>
        <taxon>Eukaryota</taxon>
        <taxon>Metazoa</taxon>
        <taxon>Spiralia</taxon>
        <taxon>Lophotrochozoa</taxon>
        <taxon>Mollusca</taxon>
        <taxon>Gastropoda</taxon>
        <taxon>Heterobranchia</taxon>
        <taxon>Euthyneura</taxon>
        <taxon>Panpulmonata</taxon>
        <taxon>Sacoglossa</taxon>
        <taxon>Placobranchoidea</taxon>
        <taxon>Plakobranchidae</taxon>
        <taxon>Plakobranchus</taxon>
    </lineage>
</organism>
<evidence type="ECO:0000313" key="2">
    <source>
        <dbReference type="EMBL" id="GFO01805.1"/>
    </source>
</evidence>
<evidence type="ECO:0000313" key="3">
    <source>
        <dbReference type="Proteomes" id="UP000735302"/>
    </source>
</evidence>
<reference evidence="2 3" key="1">
    <citation type="journal article" date="2021" name="Elife">
        <title>Chloroplast acquisition without the gene transfer in kleptoplastic sea slugs, Plakobranchus ocellatus.</title>
        <authorList>
            <person name="Maeda T."/>
            <person name="Takahashi S."/>
            <person name="Yoshida T."/>
            <person name="Shimamura S."/>
            <person name="Takaki Y."/>
            <person name="Nagai Y."/>
            <person name="Toyoda A."/>
            <person name="Suzuki Y."/>
            <person name="Arimoto A."/>
            <person name="Ishii H."/>
            <person name="Satoh N."/>
            <person name="Nishiyama T."/>
            <person name="Hasebe M."/>
            <person name="Maruyama T."/>
            <person name="Minagawa J."/>
            <person name="Obokata J."/>
            <person name="Shigenobu S."/>
        </authorList>
    </citation>
    <scope>NUCLEOTIDE SEQUENCE [LARGE SCALE GENOMIC DNA]</scope>
</reference>
<protein>
    <submittedName>
        <fullName evidence="2">Atrial natriuretic peptide clearance receptor</fullName>
    </submittedName>
</protein>
<feature type="compositionally biased region" description="Basic and acidic residues" evidence="1">
    <location>
        <begin position="178"/>
        <end position="195"/>
    </location>
</feature>
<name>A0AAV4A379_9GAST</name>
<keyword evidence="3" id="KW-1185">Reference proteome</keyword>
<proteinExistence type="predicted"/>
<dbReference type="Proteomes" id="UP000735302">
    <property type="component" value="Unassembled WGS sequence"/>
</dbReference>
<gene>
    <name evidence="2" type="ORF">PoB_002831000</name>
</gene>
<dbReference type="AlphaFoldDB" id="A0AAV4A379"/>
<dbReference type="Gene3D" id="3.40.50.2300">
    <property type="match status" value="1"/>
</dbReference>
<sequence length="367" mass="41375">MDVFISTVKTKGHSCRHTILLSILVISTLASGVTVTCAESDLSTYGQTKPETRDKILDPERQFQKEPLHYKNEPSVTENWGIHVGASPYIDRKNSLAVKTKGFGAKRRRVRSNLSSLHQRRHRHKLPRFRRHPSSENGGGRLDERNAAHENFSPQSKTTHAPNKSSGKLTKNAKRISKQKETNKYDENNGRDYSFENKNTNNENVGLSGPTNVNNFVYYNGDDKNNFNAKQENYHFSMATENASETKNSNFSFRDLGKRSTSLLDPDNSKKDKNNTTNAIKRIPINVVVLLPEEEDRLFSIQRVRPAIKLATDNVTSSGILARHELVTSYADSKCHIAEAMNEAIKAVMRVTIPHGNDISSQLNFHT</sequence>
<feature type="compositionally biased region" description="Polar residues" evidence="1">
    <location>
        <begin position="196"/>
        <end position="210"/>
    </location>
</feature>
<evidence type="ECO:0000256" key="1">
    <source>
        <dbReference type="SAM" id="MobiDB-lite"/>
    </source>
</evidence>
<dbReference type="EMBL" id="BLXT01003539">
    <property type="protein sequence ID" value="GFO01805.1"/>
    <property type="molecule type" value="Genomic_DNA"/>
</dbReference>